<reference evidence="2 3" key="1">
    <citation type="submission" date="2024-04" db="EMBL/GenBank/DDBJ databases">
        <title>Phyllosticta paracitricarpa is synonymous to the EU quarantine fungus P. citricarpa based on phylogenomic analyses.</title>
        <authorList>
            <consortium name="Lawrence Berkeley National Laboratory"/>
            <person name="Van ingen-buijs V.A."/>
            <person name="Van westerhoven A.C."/>
            <person name="Haridas S."/>
            <person name="Skiadas P."/>
            <person name="Martin F."/>
            <person name="Groenewald J.Z."/>
            <person name="Crous P.W."/>
            <person name="Seidl M.F."/>
        </authorList>
    </citation>
    <scope>NUCLEOTIDE SEQUENCE [LARGE SCALE GENOMIC DNA]</scope>
    <source>
        <strain evidence="2 3">CPC 17464</strain>
    </source>
</reference>
<sequence length="193" mass="20370">MRLFLLPVLFPFLLFFLLTPRAAKADSSPHAADQLLADIYQISSLLASLGRQLTPLAITPAPPASTIQAIRSSMQQTTAQIAASSRSAAAAQPFDDAASAAIANAIADLKDAAFAALDVLESRRMVFDATSAGALGFVSARRFVRTDLLALGEATTAFGSNLMGKMVKGVRIAAPLVVGDLHWHFTRVVDVMS</sequence>
<dbReference type="Proteomes" id="UP001360953">
    <property type="component" value="Unassembled WGS sequence"/>
</dbReference>
<dbReference type="Pfam" id="PF12296">
    <property type="entry name" value="HsbA"/>
    <property type="match status" value="1"/>
</dbReference>
<name>A0ABR1LG13_9PEZI</name>
<dbReference type="InterPro" id="IPR021054">
    <property type="entry name" value="Cell_wall_mannoprotein_1"/>
</dbReference>
<evidence type="ECO:0000256" key="1">
    <source>
        <dbReference type="SAM" id="SignalP"/>
    </source>
</evidence>
<dbReference type="GeneID" id="92031238"/>
<dbReference type="EMBL" id="JBBPEH010000009">
    <property type="protein sequence ID" value="KAK7534143.1"/>
    <property type="molecule type" value="Genomic_DNA"/>
</dbReference>
<proteinExistence type="predicted"/>
<evidence type="ECO:0008006" key="4">
    <source>
        <dbReference type="Google" id="ProtNLM"/>
    </source>
</evidence>
<accession>A0ABR1LG13</accession>
<keyword evidence="3" id="KW-1185">Reference proteome</keyword>
<feature type="signal peptide" evidence="1">
    <location>
        <begin position="1"/>
        <end position="25"/>
    </location>
</feature>
<evidence type="ECO:0000313" key="2">
    <source>
        <dbReference type="EMBL" id="KAK7534143.1"/>
    </source>
</evidence>
<feature type="chain" id="PRO_5045282767" description="Cell wall protein" evidence="1">
    <location>
        <begin position="26"/>
        <end position="193"/>
    </location>
</feature>
<keyword evidence="1" id="KW-0732">Signal</keyword>
<evidence type="ECO:0000313" key="3">
    <source>
        <dbReference type="Proteomes" id="UP001360953"/>
    </source>
</evidence>
<organism evidence="2 3">
    <name type="scientific">Phyllosticta citribraziliensis</name>
    <dbReference type="NCBI Taxonomy" id="989973"/>
    <lineage>
        <taxon>Eukaryota</taxon>
        <taxon>Fungi</taxon>
        <taxon>Dikarya</taxon>
        <taxon>Ascomycota</taxon>
        <taxon>Pezizomycotina</taxon>
        <taxon>Dothideomycetes</taxon>
        <taxon>Dothideomycetes incertae sedis</taxon>
        <taxon>Botryosphaeriales</taxon>
        <taxon>Phyllostictaceae</taxon>
        <taxon>Phyllosticta</taxon>
    </lineage>
</organism>
<protein>
    <recommendedName>
        <fullName evidence="4">Cell wall protein</fullName>
    </recommendedName>
</protein>
<gene>
    <name evidence="2" type="ORF">J3D65DRAFT_605159</name>
</gene>
<comment type="caution">
    <text evidence="2">The sequence shown here is derived from an EMBL/GenBank/DDBJ whole genome shotgun (WGS) entry which is preliminary data.</text>
</comment>
<dbReference type="RefSeq" id="XP_066653182.1">
    <property type="nucleotide sequence ID" value="XM_066798332.1"/>
</dbReference>